<keyword evidence="1" id="KW-0121">Carboxypeptidase</keyword>
<evidence type="ECO:0000256" key="1">
    <source>
        <dbReference type="ARBA" id="ARBA00022645"/>
    </source>
</evidence>
<dbReference type="InterPro" id="IPR001563">
    <property type="entry name" value="Peptidase_S10"/>
</dbReference>
<evidence type="ECO:0000256" key="5">
    <source>
        <dbReference type="ARBA" id="ARBA00023180"/>
    </source>
</evidence>
<dbReference type="PANTHER" id="PTHR11802">
    <property type="entry name" value="SERINE PROTEASE FAMILY S10 SERINE CARBOXYPEPTIDASE"/>
    <property type="match status" value="1"/>
</dbReference>
<protein>
    <submittedName>
        <fullName evidence="6">Tyrosine decarboxylase</fullName>
    </submittedName>
</protein>
<dbReference type="Pfam" id="PF00450">
    <property type="entry name" value="Peptidase_S10"/>
    <property type="match status" value="1"/>
</dbReference>
<evidence type="ECO:0000313" key="6">
    <source>
        <dbReference type="EMBL" id="AKB29268.1"/>
    </source>
</evidence>
<dbReference type="KEGG" id="msw:MSSIT_2549"/>
<keyword evidence="2" id="KW-0645">Protease</keyword>
<keyword evidence="7" id="KW-1185">Reference proteome</keyword>
<dbReference type="Proteomes" id="UP000033111">
    <property type="component" value="Chromosome"/>
</dbReference>
<dbReference type="HOGENOM" id="CLU_008523_10_2_2"/>
<dbReference type="PROSITE" id="PS00131">
    <property type="entry name" value="CARBOXYPEPT_SER_SER"/>
    <property type="match status" value="1"/>
</dbReference>
<dbReference type="InterPro" id="IPR018202">
    <property type="entry name" value="Ser_caboxypep_ser_AS"/>
</dbReference>
<proteinExistence type="predicted"/>
<keyword evidence="4" id="KW-0378">Hydrolase</keyword>
<organism evidence="6 7">
    <name type="scientific">Methanosarcina siciliae T4/M</name>
    <dbReference type="NCBI Taxonomy" id="1434120"/>
    <lineage>
        <taxon>Archaea</taxon>
        <taxon>Methanobacteriati</taxon>
        <taxon>Methanobacteriota</taxon>
        <taxon>Stenosarchaea group</taxon>
        <taxon>Methanomicrobia</taxon>
        <taxon>Methanosarcinales</taxon>
        <taxon>Methanosarcinaceae</taxon>
        <taxon>Methanosarcina</taxon>
    </lineage>
</organism>
<keyword evidence="3" id="KW-0732">Signal</keyword>
<dbReference type="GO" id="GO:0004185">
    <property type="term" value="F:serine-type carboxypeptidase activity"/>
    <property type="evidence" value="ECO:0007669"/>
    <property type="project" value="InterPro"/>
</dbReference>
<name>A0A0E3P693_9EURY</name>
<evidence type="ECO:0000256" key="4">
    <source>
        <dbReference type="ARBA" id="ARBA00022801"/>
    </source>
</evidence>
<dbReference type="AlphaFoldDB" id="A0A0E3P693"/>
<dbReference type="PRINTS" id="PR00724">
    <property type="entry name" value="CRBOXYPTASEC"/>
</dbReference>
<sequence length="307" mass="35342">MFYLTFQDFLSKHPEYRSCPVYVAGESYGGKYVPNIALKIHTKNSAETNETKKINLKGISVGDGWIDARLQMKVYIDYAYTMGYLDTNQQLQMMSDYENFCAALDNKNYEDAYNISNNIVNNVSALGGNFNVYNIRRFSEISMKQVKAYMEMPAVKEKLHVPEAQKWNCADNKGPVADNLIEDNMEDSAPVYSEFIGNENLYKILMYTGTFDTACGSLSTELILYELNKWNNPADNEAWKNLPRKIWAQPSDKVKGFIKQYKNLTQIELPNSGHQVPYYKPEISLEMIGKWMQDEPFPAYMPELKKT</sequence>
<keyword evidence="5" id="KW-0325">Glycoprotein</keyword>
<dbReference type="EMBL" id="CP009506">
    <property type="protein sequence ID" value="AKB29268.1"/>
    <property type="molecule type" value="Genomic_DNA"/>
</dbReference>
<evidence type="ECO:0000256" key="3">
    <source>
        <dbReference type="ARBA" id="ARBA00022729"/>
    </source>
</evidence>
<dbReference type="PANTHER" id="PTHR11802:SF3">
    <property type="entry name" value="RETINOID-INDUCIBLE SERINE CARBOXYPEPTIDASE"/>
    <property type="match status" value="1"/>
</dbReference>
<evidence type="ECO:0000256" key="2">
    <source>
        <dbReference type="ARBA" id="ARBA00022670"/>
    </source>
</evidence>
<dbReference type="PATRIC" id="fig|1434120.4.peg.3349"/>
<accession>A0A0E3P693</accession>
<dbReference type="SUPFAM" id="SSF53474">
    <property type="entry name" value="alpha/beta-Hydrolases"/>
    <property type="match status" value="1"/>
</dbReference>
<dbReference type="GO" id="GO:0006508">
    <property type="term" value="P:proteolysis"/>
    <property type="evidence" value="ECO:0007669"/>
    <property type="project" value="UniProtKB-KW"/>
</dbReference>
<reference evidence="6 7" key="1">
    <citation type="submission" date="2014-07" db="EMBL/GenBank/DDBJ databases">
        <title>Methanogenic archaea and the global carbon cycle.</title>
        <authorList>
            <person name="Henriksen J.R."/>
            <person name="Luke J."/>
            <person name="Reinhart S."/>
            <person name="Benedict M.N."/>
            <person name="Youngblut N.D."/>
            <person name="Metcalf M.E."/>
            <person name="Whitaker R.J."/>
            <person name="Metcalf W.W."/>
        </authorList>
    </citation>
    <scope>NUCLEOTIDE SEQUENCE [LARGE SCALE GENOMIC DNA]</scope>
    <source>
        <strain evidence="6 7">T4/M</strain>
    </source>
</reference>
<gene>
    <name evidence="6" type="ORF">MSSIT_2549</name>
</gene>
<dbReference type="Gene3D" id="3.40.50.1820">
    <property type="entry name" value="alpha/beta hydrolase"/>
    <property type="match status" value="1"/>
</dbReference>
<evidence type="ECO:0000313" key="7">
    <source>
        <dbReference type="Proteomes" id="UP000033111"/>
    </source>
</evidence>
<dbReference type="InterPro" id="IPR029058">
    <property type="entry name" value="AB_hydrolase_fold"/>
</dbReference>